<keyword evidence="8" id="KW-1185">Reference proteome</keyword>
<gene>
    <name evidence="7" type="ORF">KUTeg_008345</name>
</gene>
<keyword evidence="3" id="KW-0507">mRNA processing</keyword>
<dbReference type="PANTHER" id="PTHR12794">
    <property type="entry name" value="GEMIN2"/>
    <property type="match status" value="1"/>
</dbReference>
<organism evidence="7 8">
    <name type="scientific">Tegillarca granosa</name>
    <name type="common">Malaysian cockle</name>
    <name type="synonym">Anadara granosa</name>
    <dbReference type="NCBI Taxonomy" id="220873"/>
    <lineage>
        <taxon>Eukaryota</taxon>
        <taxon>Metazoa</taxon>
        <taxon>Spiralia</taxon>
        <taxon>Lophotrochozoa</taxon>
        <taxon>Mollusca</taxon>
        <taxon>Bivalvia</taxon>
        <taxon>Autobranchia</taxon>
        <taxon>Pteriomorphia</taxon>
        <taxon>Arcoida</taxon>
        <taxon>Arcoidea</taxon>
        <taxon>Arcidae</taxon>
        <taxon>Tegillarca</taxon>
    </lineage>
</organism>
<evidence type="ECO:0000256" key="3">
    <source>
        <dbReference type="ARBA" id="ARBA00022664"/>
    </source>
</evidence>
<dbReference type="InterPro" id="IPR035426">
    <property type="entry name" value="Gemin2/Brr1"/>
</dbReference>
<keyword evidence="2" id="KW-0963">Cytoplasm</keyword>
<keyword evidence="4" id="KW-0508">mRNA splicing</keyword>
<evidence type="ECO:0000256" key="5">
    <source>
        <dbReference type="ARBA" id="ARBA00025758"/>
    </source>
</evidence>
<evidence type="ECO:0000256" key="1">
    <source>
        <dbReference type="ARBA" id="ARBA00004496"/>
    </source>
</evidence>
<proteinExistence type="inferred from homology"/>
<comment type="caution">
    <text evidence="7">The sequence shown here is derived from an EMBL/GenBank/DDBJ whole genome shotgun (WGS) entry which is preliminary data.</text>
</comment>
<dbReference type="PANTHER" id="PTHR12794:SF0">
    <property type="entry name" value="GEM-ASSOCIATED PROTEIN 2"/>
    <property type="match status" value="1"/>
</dbReference>
<evidence type="ECO:0000313" key="7">
    <source>
        <dbReference type="EMBL" id="KAJ8313784.1"/>
    </source>
</evidence>
<evidence type="ECO:0000313" key="8">
    <source>
        <dbReference type="Proteomes" id="UP001217089"/>
    </source>
</evidence>
<dbReference type="InterPro" id="IPR017364">
    <property type="entry name" value="GEMIN2"/>
</dbReference>
<protein>
    <recommendedName>
        <fullName evidence="6">Gem-associated protein 2</fullName>
    </recommendedName>
</protein>
<comment type="similarity">
    <text evidence="5">Belongs to the gemin-2 family.</text>
</comment>
<sequence>MDGDDSFDDDDCLQSQALIVDDRNEDAFDLDIPPTTGNEYLRRVRQEASQCPKVVVADLNVSEFNRQQTFQVQQPAANDVEGWCRLCFGRLQPPGTKLQEVVPKETGSDSDVDNSRVYHQGSLPMLSTILAMDQPTVIKVLEYHVNWFEATGFTEKQGCWFYALLLVLQKPLSPEVCSLLRTLARGCSSLRATLDSTEDPKLAPLNLLICLVARYFDQMDM</sequence>
<evidence type="ECO:0000256" key="4">
    <source>
        <dbReference type="ARBA" id="ARBA00023187"/>
    </source>
</evidence>
<reference evidence="7 8" key="1">
    <citation type="submission" date="2022-12" db="EMBL/GenBank/DDBJ databases">
        <title>Chromosome-level genome of Tegillarca granosa.</title>
        <authorList>
            <person name="Kim J."/>
        </authorList>
    </citation>
    <scope>NUCLEOTIDE SEQUENCE [LARGE SCALE GENOMIC DNA]</scope>
    <source>
        <strain evidence="7">Teg-2019</strain>
        <tissue evidence="7">Adductor muscle</tissue>
    </source>
</reference>
<evidence type="ECO:0000256" key="2">
    <source>
        <dbReference type="ARBA" id="ARBA00022490"/>
    </source>
</evidence>
<name>A0ABQ9F8X6_TEGGR</name>
<dbReference type="Pfam" id="PF04938">
    <property type="entry name" value="SIP1"/>
    <property type="match status" value="2"/>
</dbReference>
<dbReference type="Proteomes" id="UP001217089">
    <property type="component" value="Unassembled WGS sequence"/>
</dbReference>
<accession>A0ABQ9F8X6</accession>
<feature type="non-terminal residue" evidence="7">
    <location>
        <position position="221"/>
    </location>
</feature>
<evidence type="ECO:0000256" key="6">
    <source>
        <dbReference type="ARBA" id="ARBA00047179"/>
    </source>
</evidence>
<comment type="subcellular location">
    <subcellularLocation>
        <location evidence="1">Cytoplasm</location>
    </subcellularLocation>
</comment>
<dbReference type="PIRSF" id="PIRSF038038">
    <property type="entry name" value="SMN_Gemin2"/>
    <property type="match status" value="1"/>
</dbReference>
<dbReference type="Gene3D" id="1.20.58.1070">
    <property type="match status" value="1"/>
</dbReference>
<dbReference type="EMBL" id="JARBDR010000342">
    <property type="protein sequence ID" value="KAJ8313784.1"/>
    <property type="molecule type" value="Genomic_DNA"/>
</dbReference>